<dbReference type="UniPathway" id="UPA00143"/>
<dbReference type="GO" id="GO:0005737">
    <property type="term" value="C:cytoplasm"/>
    <property type="evidence" value="ECO:0007669"/>
    <property type="project" value="UniProtKB-SubCell"/>
</dbReference>
<keyword evidence="6" id="KW-0479">Metal-binding</keyword>
<dbReference type="Pfam" id="PF00646">
    <property type="entry name" value="F-box"/>
    <property type="match status" value="1"/>
</dbReference>
<keyword evidence="5" id="KW-0132">Cell division</keyword>
<evidence type="ECO:0000256" key="14">
    <source>
        <dbReference type="SAM" id="MobiDB-lite"/>
    </source>
</evidence>
<evidence type="ECO:0000313" key="18">
    <source>
        <dbReference type="Proteomes" id="UP000694621"/>
    </source>
</evidence>
<evidence type="ECO:0000256" key="5">
    <source>
        <dbReference type="ARBA" id="ARBA00022618"/>
    </source>
</evidence>
<dbReference type="GO" id="GO:0008270">
    <property type="term" value="F:zinc ion binding"/>
    <property type="evidence" value="ECO:0007669"/>
    <property type="project" value="UniProtKB-KW"/>
</dbReference>
<evidence type="ECO:0000256" key="11">
    <source>
        <dbReference type="ARBA" id="ARBA00023242"/>
    </source>
</evidence>
<evidence type="ECO:0000256" key="10">
    <source>
        <dbReference type="ARBA" id="ARBA00022833"/>
    </source>
</evidence>
<evidence type="ECO:0000256" key="13">
    <source>
        <dbReference type="PROSITE-ProRule" id="PRU01220"/>
    </source>
</evidence>
<evidence type="ECO:0000259" key="15">
    <source>
        <dbReference type="PROSITE" id="PS51872"/>
    </source>
</evidence>
<dbReference type="CDD" id="cd20348">
    <property type="entry name" value="BRcat_RBR_EMI"/>
    <property type="match status" value="1"/>
</dbReference>
<dbReference type="PANTHER" id="PTHR15493">
    <property type="entry name" value="F-BOX ONLY PROTEIN 5 AND 43"/>
    <property type="match status" value="1"/>
</dbReference>
<gene>
    <name evidence="16" type="primary">FBXO5</name>
    <name evidence="16" type="ORF">AMEX_G9475</name>
</gene>
<evidence type="ECO:0000256" key="1">
    <source>
        <dbReference type="ARBA" id="ARBA00004123"/>
    </source>
</evidence>
<evidence type="ECO:0000256" key="4">
    <source>
        <dbReference type="ARBA" id="ARBA00022490"/>
    </source>
</evidence>
<evidence type="ECO:0000313" key="17">
    <source>
        <dbReference type="Ensembl" id="ENSAMXP00005011836.1"/>
    </source>
</evidence>
<dbReference type="GO" id="GO:0045835">
    <property type="term" value="P:negative regulation of meiotic nuclear division"/>
    <property type="evidence" value="ECO:0007669"/>
    <property type="project" value="InterPro"/>
</dbReference>
<evidence type="ECO:0000256" key="8">
    <source>
        <dbReference type="ARBA" id="ARBA00022776"/>
    </source>
</evidence>
<evidence type="ECO:0000313" key="19">
    <source>
        <dbReference type="Proteomes" id="UP000752171"/>
    </source>
</evidence>
<proteinExistence type="predicted"/>
<dbReference type="Gene3D" id="2.20.25.20">
    <property type="match status" value="1"/>
</dbReference>
<keyword evidence="4" id="KW-0963">Cytoplasm</keyword>
<keyword evidence="9" id="KW-0833">Ubl conjugation pathway</keyword>
<name>A0A8B9HDN4_ASTMX</name>
<evidence type="ECO:0000256" key="12">
    <source>
        <dbReference type="ARBA" id="ARBA00023306"/>
    </source>
</evidence>
<protein>
    <submittedName>
        <fullName evidence="16">F-box only protein 5</fullName>
    </submittedName>
    <submittedName>
        <fullName evidence="17">F-box protein 5</fullName>
    </submittedName>
</protein>
<dbReference type="EMBL" id="JAICCE010000007">
    <property type="protein sequence ID" value="KAG9275005.1"/>
    <property type="molecule type" value="Genomic_DNA"/>
</dbReference>
<dbReference type="CTD" id="26271"/>
<dbReference type="InterPro" id="IPR047147">
    <property type="entry name" value="FBX5_43"/>
</dbReference>
<dbReference type="SUPFAM" id="SSF81383">
    <property type="entry name" value="F-box domain"/>
    <property type="match status" value="1"/>
</dbReference>
<evidence type="ECO:0000256" key="2">
    <source>
        <dbReference type="ARBA" id="ARBA00004496"/>
    </source>
</evidence>
<comment type="subcellular location">
    <subcellularLocation>
        <location evidence="2">Cytoplasm</location>
    </subcellularLocation>
    <subcellularLocation>
        <location evidence="1">Nucleus</location>
    </subcellularLocation>
</comment>
<dbReference type="GO" id="GO:0051301">
    <property type="term" value="P:cell division"/>
    <property type="evidence" value="ECO:0007669"/>
    <property type="project" value="UniProtKB-KW"/>
</dbReference>
<comment type="pathway">
    <text evidence="3">Protein modification; protein ubiquitination.</text>
</comment>
<dbReference type="InterPro" id="IPR001810">
    <property type="entry name" value="F-box_dom"/>
</dbReference>
<dbReference type="OMA" id="VVLSCMQ"/>
<dbReference type="InterPro" id="IPR044064">
    <property type="entry name" value="ZF_ZBR"/>
</dbReference>
<evidence type="ECO:0000256" key="6">
    <source>
        <dbReference type="ARBA" id="ARBA00022723"/>
    </source>
</evidence>
<keyword evidence="12" id="KW-0131">Cell cycle</keyword>
<dbReference type="OrthoDB" id="9984940at2759"/>
<feature type="region of interest" description="Disordered" evidence="14">
    <location>
        <begin position="100"/>
        <end position="131"/>
    </location>
</feature>
<evidence type="ECO:0000256" key="3">
    <source>
        <dbReference type="ARBA" id="ARBA00004906"/>
    </source>
</evidence>
<dbReference type="PROSITE" id="PS51872">
    <property type="entry name" value="ZF_ZBR"/>
    <property type="match status" value="1"/>
</dbReference>
<organism evidence="17 18">
    <name type="scientific">Astyanax mexicanus</name>
    <name type="common">Blind cave fish</name>
    <name type="synonym">Astyanax fasciatus mexicanus</name>
    <dbReference type="NCBI Taxonomy" id="7994"/>
    <lineage>
        <taxon>Eukaryota</taxon>
        <taxon>Metazoa</taxon>
        <taxon>Chordata</taxon>
        <taxon>Craniata</taxon>
        <taxon>Vertebrata</taxon>
        <taxon>Euteleostomi</taxon>
        <taxon>Actinopterygii</taxon>
        <taxon>Neopterygii</taxon>
        <taxon>Teleostei</taxon>
        <taxon>Ostariophysi</taxon>
        <taxon>Characiformes</taxon>
        <taxon>Characoidei</taxon>
        <taxon>Acestrorhamphidae</taxon>
        <taxon>Acestrorhamphinae</taxon>
        <taxon>Astyanax</taxon>
    </lineage>
</organism>
<feature type="compositionally biased region" description="Basic and acidic residues" evidence="14">
    <location>
        <begin position="100"/>
        <end position="118"/>
    </location>
</feature>
<evidence type="ECO:0000256" key="7">
    <source>
        <dbReference type="ARBA" id="ARBA00022771"/>
    </source>
</evidence>
<dbReference type="GO" id="GO:0016567">
    <property type="term" value="P:protein ubiquitination"/>
    <property type="evidence" value="ECO:0007669"/>
    <property type="project" value="UniProtKB-UniPathway"/>
</dbReference>
<dbReference type="Proteomes" id="UP000752171">
    <property type="component" value="Unassembled WGS sequence"/>
</dbReference>
<dbReference type="Gene3D" id="1.20.1280.50">
    <property type="match status" value="1"/>
</dbReference>
<keyword evidence="7 13" id="KW-0863">Zinc-finger</keyword>
<dbReference type="AlphaFoldDB" id="A0A8B9HDN4"/>
<feature type="domain" description="ZBR-type" evidence="15">
    <location>
        <begin position="313"/>
        <end position="361"/>
    </location>
</feature>
<dbReference type="InterPro" id="IPR036047">
    <property type="entry name" value="F-box-like_dom_sf"/>
</dbReference>
<dbReference type="KEGG" id="amex:103022362"/>
<dbReference type="Ensembl" id="ENSAMXT00005013144.1">
    <property type="protein sequence ID" value="ENSAMXP00005011836.1"/>
    <property type="gene ID" value="ENSAMXG00005006444.1"/>
</dbReference>
<dbReference type="Proteomes" id="UP000694621">
    <property type="component" value="Unplaced"/>
</dbReference>
<accession>A0A8B9HDN4</accession>
<dbReference type="GO" id="GO:0007088">
    <property type="term" value="P:regulation of mitotic nuclear division"/>
    <property type="evidence" value="ECO:0007669"/>
    <property type="project" value="InterPro"/>
</dbReference>
<keyword evidence="11" id="KW-0539">Nucleus</keyword>
<keyword evidence="8" id="KW-0498">Mitosis</keyword>
<evidence type="ECO:0000313" key="16">
    <source>
        <dbReference type="EMBL" id="KAG9275005.1"/>
    </source>
</evidence>
<keyword evidence="10" id="KW-0862">Zinc</keyword>
<reference evidence="17" key="2">
    <citation type="submission" date="2025-05" db="UniProtKB">
        <authorList>
            <consortium name="Ensembl"/>
        </authorList>
    </citation>
    <scope>IDENTIFICATION</scope>
</reference>
<dbReference type="GeneID" id="103022362"/>
<dbReference type="GO" id="GO:0005634">
    <property type="term" value="C:nucleus"/>
    <property type="evidence" value="ECO:0007669"/>
    <property type="project" value="UniProtKB-SubCell"/>
</dbReference>
<evidence type="ECO:0000256" key="9">
    <source>
        <dbReference type="ARBA" id="ARBA00022786"/>
    </source>
</evidence>
<sequence length="386" mass="42720">MKCLARTRGSAPSLFTEKEKVTVPVELKGQTVPQEDSAATLEPAVPVVSRHTDNNLRGSHNKENCRETLFSSGLQSDDEVALSSSSLAEDSGYLSLHNSQLEHVDSETSTERSLELRDSTVSSDTHSDSRSSCLPVLKFQEEVCKALAESFRKSQSYDWTVINKVAENYSLHNVIGGKMGLDHVDILCGLMKKDMKHILTRILGLLGDCDLISCRKVSRTWRKIICQDARALQRCKKAERMLRESGRSVGSLSRDFCLSRVVFSCLQTVASSTPVQKHTKKALTHTDGTQATPTPSRIEEFYEATKSLKCHEGLRSCRLCGSPARYDSAMQRAVCTRGSCAFDFCSQCQSAYHGSSPCQRGMIRSSRSHTGLVAGSTRSKRNIRRL</sequence>
<dbReference type="PANTHER" id="PTHR15493:SF8">
    <property type="entry name" value="F-BOX ONLY PROTEIN 5"/>
    <property type="match status" value="1"/>
</dbReference>
<reference evidence="16 19" key="1">
    <citation type="submission" date="2021-07" db="EMBL/GenBank/DDBJ databases">
        <authorList>
            <person name="Imarazene B."/>
            <person name="Zahm M."/>
            <person name="Klopp C."/>
            <person name="Cabau C."/>
            <person name="Beille S."/>
            <person name="Jouanno E."/>
            <person name="Castinel A."/>
            <person name="Lluch J."/>
            <person name="Gil L."/>
            <person name="Kuchtly C."/>
            <person name="Lopez Roques C."/>
            <person name="Donnadieu C."/>
            <person name="Parrinello H."/>
            <person name="Journot L."/>
            <person name="Du K."/>
            <person name="Schartl M."/>
            <person name="Retaux S."/>
            <person name="Guiguen Y."/>
        </authorList>
    </citation>
    <scope>NUCLEOTIDE SEQUENCE [LARGE SCALE GENOMIC DNA]</scope>
    <source>
        <strain evidence="16">Pach_M1</strain>
        <tissue evidence="16">Testis</tissue>
    </source>
</reference>